<dbReference type="Gene3D" id="3.40.1010.10">
    <property type="entry name" value="Cobalt-precorrin-4 Transmethylase, Domain 1"/>
    <property type="match status" value="1"/>
</dbReference>
<dbReference type="InterPro" id="IPR014776">
    <property type="entry name" value="4pyrrole_Mease_sub2"/>
</dbReference>
<feature type="domain" description="Tetrapyrrole methylase" evidence="8">
    <location>
        <begin position="8"/>
        <end position="215"/>
    </location>
</feature>
<dbReference type="InterPro" id="IPR003043">
    <property type="entry name" value="Uropor_MeTrfase_CS"/>
</dbReference>
<dbReference type="InterPro" id="IPR014777">
    <property type="entry name" value="4pyrrole_Mease_sub1"/>
</dbReference>
<proteinExistence type="inferred from homology"/>
<dbReference type="PROSITE" id="PS00840">
    <property type="entry name" value="SUMT_2"/>
    <property type="match status" value="1"/>
</dbReference>
<reference evidence="9 10" key="1">
    <citation type="journal article" date="2019" name="Sci. Rep.">
        <title>Sulfobacillus thermotolerans: new insights into resistance and metabolic capacities of acidophilic chemolithotrophs.</title>
        <authorList>
            <person name="Panyushkina A.E."/>
            <person name="Babenko V.V."/>
            <person name="Nikitina A.S."/>
            <person name="Selezneva O.V."/>
            <person name="Tsaplina I.A."/>
            <person name="Letarova M.A."/>
            <person name="Kostryukova E.S."/>
            <person name="Letarov A.V."/>
        </authorList>
    </citation>
    <scope>NUCLEOTIDE SEQUENCE [LARGE SCALE GENOMIC DNA]</scope>
    <source>
        <strain evidence="9 10">Kr1</strain>
    </source>
</reference>
<accession>A0ABM6RVR9</accession>
<comment type="similarity">
    <text evidence="2 7">Belongs to the precorrin methyltransferase family.</text>
</comment>
<dbReference type="NCBIfam" id="TIGR01465">
    <property type="entry name" value="cobM_cbiF"/>
    <property type="match status" value="1"/>
</dbReference>
<dbReference type="InterPro" id="IPR035996">
    <property type="entry name" value="4pyrrol_Methylase_sf"/>
</dbReference>
<keyword evidence="3" id="KW-0169">Cobalamin biosynthesis</keyword>
<sequence length="263" mass="28186">MKDIRPGTVYIIGAGPGDPELLTIRGQHILEHADLVVYADSLVNPELLAYCQSGAEVVTSSDRDLQDIVGVMTKGAQSGKVVARLHSGDPAIYGAMAEQIQALRAQEVPFEIVPGVSAVFAAAAVIERELTVPGESQTVILTRVQGRASQVPASASLESLARHQATVAIFLSAALGHKVSRELQAAGHSPDALVCIVYRATWEDQQIVWSTVARLAEDLRTAGIHRQALILVGPAITHDGLQRSRLYDEAFGHLFRRPKGPKP</sequence>
<gene>
    <name evidence="9" type="ORF">BXT84_08900</name>
</gene>
<organism evidence="9 10">
    <name type="scientific">Sulfobacillus thermotolerans</name>
    <dbReference type="NCBI Taxonomy" id="338644"/>
    <lineage>
        <taxon>Bacteria</taxon>
        <taxon>Bacillati</taxon>
        <taxon>Bacillota</taxon>
        <taxon>Clostridia</taxon>
        <taxon>Eubacteriales</taxon>
        <taxon>Clostridiales Family XVII. Incertae Sedis</taxon>
        <taxon>Sulfobacillus</taxon>
    </lineage>
</organism>
<dbReference type="InterPro" id="IPR000878">
    <property type="entry name" value="4pyrrol_Mease"/>
</dbReference>
<dbReference type="PROSITE" id="PS00839">
    <property type="entry name" value="SUMT_1"/>
    <property type="match status" value="1"/>
</dbReference>
<name>A0ABM6RVR9_9FIRM</name>
<dbReference type="Proteomes" id="UP000325292">
    <property type="component" value="Chromosome"/>
</dbReference>
<dbReference type="Gene3D" id="3.30.950.10">
    <property type="entry name" value="Methyltransferase, Cobalt-precorrin-4 Transmethylase, Domain 2"/>
    <property type="match status" value="1"/>
</dbReference>
<evidence type="ECO:0000256" key="4">
    <source>
        <dbReference type="ARBA" id="ARBA00022603"/>
    </source>
</evidence>
<evidence type="ECO:0000256" key="1">
    <source>
        <dbReference type="ARBA" id="ARBA00004953"/>
    </source>
</evidence>
<evidence type="ECO:0000259" key="8">
    <source>
        <dbReference type="Pfam" id="PF00590"/>
    </source>
</evidence>
<dbReference type="Pfam" id="PF00590">
    <property type="entry name" value="TP_methylase"/>
    <property type="match status" value="1"/>
</dbReference>
<keyword evidence="10" id="KW-1185">Reference proteome</keyword>
<comment type="pathway">
    <text evidence="1">Cofactor biosynthesis; adenosylcobalamin biosynthesis.</text>
</comment>
<keyword evidence="5 7" id="KW-0808">Transferase</keyword>
<dbReference type="InterPro" id="IPR006362">
    <property type="entry name" value="Cbl_synth_CobM/CibF"/>
</dbReference>
<evidence type="ECO:0000313" key="10">
    <source>
        <dbReference type="Proteomes" id="UP000325292"/>
    </source>
</evidence>
<dbReference type="InterPro" id="IPR050161">
    <property type="entry name" value="Siro_Cobalamin_biosynth"/>
</dbReference>
<dbReference type="EMBL" id="CP019454">
    <property type="protein sequence ID" value="AUW95497.1"/>
    <property type="molecule type" value="Genomic_DNA"/>
</dbReference>
<evidence type="ECO:0000313" key="9">
    <source>
        <dbReference type="EMBL" id="AUW95497.1"/>
    </source>
</evidence>
<protein>
    <submittedName>
        <fullName evidence="9">Precorrin-4 C(11)-methyltransferase</fullName>
    </submittedName>
</protein>
<dbReference type="SUPFAM" id="SSF53790">
    <property type="entry name" value="Tetrapyrrole methylase"/>
    <property type="match status" value="1"/>
</dbReference>
<dbReference type="CDD" id="cd11641">
    <property type="entry name" value="Precorrin-4_C11-MT"/>
    <property type="match status" value="1"/>
</dbReference>
<evidence type="ECO:0000256" key="6">
    <source>
        <dbReference type="ARBA" id="ARBA00022691"/>
    </source>
</evidence>
<evidence type="ECO:0000256" key="5">
    <source>
        <dbReference type="ARBA" id="ARBA00022679"/>
    </source>
</evidence>
<evidence type="ECO:0000256" key="2">
    <source>
        <dbReference type="ARBA" id="ARBA00005879"/>
    </source>
</evidence>
<dbReference type="PANTHER" id="PTHR45790:SF4">
    <property type="entry name" value="COBALT-PRECORRIN-4 C(11)-METHYLTRANSFERASE"/>
    <property type="match status" value="1"/>
</dbReference>
<evidence type="ECO:0000256" key="7">
    <source>
        <dbReference type="RuleBase" id="RU003960"/>
    </source>
</evidence>
<keyword evidence="4 7" id="KW-0489">Methyltransferase</keyword>
<evidence type="ECO:0000256" key="3">
    <source>
        <dbReference type="ARBA" id="ARBA00022573"/>
    </source>
</evidence>
<keyword evidence="6" id="KW-0949">S-adenosyl-L-methionine</keyword>
<dbReference type="PANTHER" id="PTHR45790">
    <property type="entry name" value="SIROHEME SYNTHASE-RELATED"/>
    <property type="match status" value="1"/>
</dbReference>